<dbReference type="EMBL" id="BQKI01000004">
    <property type="protein sequence ID" value="GJM91751.1"/>
    <property type="molecule type" value="Genomic_DNA"/>
</dbReference>
<evidence type="ECO:0000313" key="3">
    <source>
        <dbReference type="Proteomes" id="UP001054889"/>
    </source>
</evidence>
<evidence type="ECO:0000313" key="2">
    <source>
        <dbReference type="EMBL" id="GJM91751.1"/>
    </source>
</evidence>
<comment type="caution">
    <text evidence="2">The sequence shown here is derived from an EMBL/GenBank/DDBJ whole genome shotgun (WGS) entry which is preliminary data.</text>
</comment>
<feature type="compositionally biased region" description="Low complexity" evidence="1">
    <location>
        <begin position="29"/>
        <end position="41"/>
    </location>
</feature>
<keyword evidence="3" id="KW-1185">Reference proteome</keyword>
<organism evidence="2 3">
    <name type="scientific">Eleusine coracana subsp. coracana</name>
    <dbReference type="NCBI Taxonomy" id="191504"/>
    <lineage>
        <taxon>Eukaryota</taxon>
        <taxon>Viridiplantae</taxon>
        <taxon>Streptophyta</taxon>
        <taxon>Embryophyta</taxon>
        <taxon>Tracheophyta</taxon>
        <taxon>Spermatophyta</taxon>
        <taxon>Magnoliopsida</taxon>
        <taxon>Liliopsida</taxon>
        <taxon>Poales</taxon>
        <taxon>Poaceae</taxon>
        <taxon>PACMAD clade</taxon>
        <taxon>Chloridoideae</taxon>
        <taxon>Cynodonteae</taxon>
        <taxon>Eleusininae</taxon>
        <taxon>Eleusine</taxon>
    </lineage>
</organism>
<evidence type="ECO:0000256" key="1">
    <source>
        <dbReference type="SAM" id="MobiDB-lite"/>
    </source>
</evidence>
<reference evidence="2" key="2">
    <citation type="submission" date="2021-12" db="EMBL/GenBank/DDBJ databases">
        <title>Resequencing data analysis of finger millet.</title>
        <authorList>
            <person name="Hatakeyama M."/>
            <person name="Aluri S."/>
            <person name="Balachadran M.T."/>
            <person name="Sivarajan S.R."/>
            <person name="Poveda L."/>
            <person name="Shimizu-Inatsugi R."/>
            <person name="Schlapbach R."/>
            <person name="Sreeman S.M."/>
            <person name="Shimizu K.K."/>
        </authorList>
    </citation>
    <scope>NUCLEOTIDE SEQUENCE</scope>
</reference>
<feature type="compositionally biased region" description="Polar residues" evidence="1">
    <location>
        <begin position="42"/>
        <end position="51"/>
    </location>
</feature>
<dbReference type="Proteomes" id="UP001054889">
    <property type="component" value="Unassembled WGS sequence"/>
</dbReference>
<name>A0AAV5C0I7_ELECO</name>
<dbReference type="AlphaFoldDB" id="A0AAV5C0I7"/>
<sequence>MAAAPQHIRAAPLARALCVPQPPPPPRLRGPAALSLASPSRNCASSPSTSVSKATGGSSCTTSSTSPGPSKSQNSITVPKVFREALLGAGWSVGRSPVHHAVTGLRWHYQACTPQIQKLRETIVPSAKSYPLGALMDDCKNYFIENWTQGILRVHSAR</sequence>
<gene>
    <name evidence="2" type="primary">ga08160</name>
    <name evidence="2" type="ORF">PR202_ga08160</name>
</gene>
<protein>
    <submittedName>
        <fullName evidence="2">Uncharacterized protein</fullName>
    </submittedName>
</protein>
<feature type="region of interest" description="Disordered" evidence="1">
    <location>
        <begin position="19"/>
        <end position="76"/>
    </location>
</feature>
<feature type="compositionally biased region" description="Low complexity" evidence="1">
    <location>
        <begin position="52"/>
        <end position="72"/>
    </location>
</feature>
<accession>A0AAV5C0I7</accession>
<reference evidence="2" key="1">
    <citation type="journal article" date="2018" name="DNA Res.">
        <title>Multiple hybrid de novo genome assembly of finger millet, an orphan allotetraploid crop.</title>
        <authorList>
            <person name="Hatakeyama M."/>
            <person name="Aluri S."/>
            <person name="Balachadran M.T."/>
            <person name="Sivarajan S.R."/>
            <person name="Patrignani A."/>
            <person name="Gruter S."/>
            <person name="Poveda L."/>
            <person name="Shimizu-Inatsugi R."/>
            <person name="Baeten J."/>
            <person name="Francoijs K.J."/>
            <person name="Nataraja K.N."/>
            <person name="Reddy Y.A.N."/>
            <person name="Phadnis S."/>
            <person name="Ravikumar R.L."/>
            <person name="Schlapbach R."/>
            <person name="Sreeman S.M."/>
            <person name="Shimizu K.K."/>
        </authorList>
    </citation>
    <scope>NUCLEOTIDE SEQUENCE</scope>
</reference>
<proteinExistence type="predicted"/>